<comment type="caution">
    <text evidence="1">The sequence shown here is derived from an EMBL/GenBank/DDBJ whole genome shotgun (WGS) entry which is preliminary data.</text>
</comment>
<accession>A0A565CCN8</accession>
<dbReference type="Proteomes" id="UP000489600">
    <property type="component" value="Unassembled WGS sequence"/>
</dbReference>
<dbReference type="EMBL" id="CABITT030000007">
    <property type="protein sequence ID" value="VVB11301.1"/>
    <property type="molecule type" value="Genomic_DNA"/>
</dbReference>
<protein>
    <submittedName>
        <fullName evidence="1">Uncharacterized protein</fullName>
    </submittedName>
</protein>
<dbReference type="AlphaFoldDB" id="A0A565CCN8"/>
<reference evidence="1" key="1">
    <citation type="submission" date="2019-07" db="EMBL/GenBank/DDBJ databases">
        <authorList>
            <person name="Dittberner H."/>
        </authorList>
    </citation>
    <scope>NUCLEOTIDE SEQUENCE [LARGE SCALE GENOMIC DNA]</scope>
</reference>
<gene>
    <name evidence="1" type="ORF">ANE_LOCUS21745</name>
</gene>
<keyword evidence="2" id="KW-1185">Reference proteome</keyword>
<sequence>MKWSLRWGSGARFCWFLFPLLLLSDLSILDFVAGLVRIWQALECGGLSGVWTSLVLWCQFYEQRSSEPANSTDLGWWFLPPSRGSIILQGQVFMLRKVPFVQVFGFVGIAALLH</sequence>
<proteinExistence type="predicted"/>
<evidence type="ECO:0000313" key="2">
    <source>
        <dbReference type="Proteomes" id="UP000489600"/>
    </source>
</evidence>
<name>A0A565CCN8_9BRAS</name>
<organism evidence="1 2">
    <name type="scientific">Arabis nemorensis</name>
    <dbReference type="NCBI Taxonomy" id="586526"/>
    <lineage>
        <taxon>Eukaryota</taxon>
        <taxon>Viridiplantae</taxon>
        <taxon>Streptophyta</taxon>
        <taxon>Embryophyta</taxon>
        <taxon>Tracheophyta</taxon>
        <taxon>Spermatophyta</taxon>
        <taxon>Magnoliopsida</taxon>
        <taxon>eudicotyledons</taxon>
        <taxon>Gunneridae</taxon>
        <taxon>Pentapetalae</taxon>
        <taxon>rosids</taxon>
        <taxon>malvids</taxon>
        <taxon>Brassicales</taxon>
        <taxon>Brassicaceae</taxon>
        <taxon>Arabideae</taxon>
        <taxon>Arabis</taxon>
    </lineage>
</organism>
<evidence type="ECO:0000313" key="1">
    <source>
        <dbReference type="EMBL" id="VVB11301.1"/>
    </source>
</evidence>